<dbReference type="InterPro" id="IPR002048">
    <property type="entry name" value="EF_hand_dom"/>
</dbReference>
<dbReference type="InterPro" id="IPR050230">
    <property type="entry name" value="CALM/Myosin/TropC-like"/>
</dbReference>
<feature type="region of interest" description="Disordered" evidence="2">
    <location>
        <begin position="282"/>
        <end position="304"/>
    </location>
</feature>
<dbReference type="GO" id="GO:0005509">
    <property type="term" value="F:calcium ion binding"/>
    <property type="evidence" value="ECO:0007669"/>
    <property type="project" value="InterPro"/>
</dbReference>
<organism evidence="5 6">
    <name type="scientific">Trichinella nativa</name>
    <dbReference type="NCBI Taxonomy" id="6335"/>
    <lineage>
        <taxon>Eukaryota</taxon>
        <taxon>Metazoa</taxon>
        <taxon>Ecdysozoa</taxon>
        <taxon>Nematoda</taxon>
        <taxon>Enoplea</taxon>
        <taxon>Dorylaimia</taxon>
        <taxon>Trichinellida</taxon>
        <taxon>Trichinellidae</taxon>
        <taxon>Trichinella</taxon>
    </lineage>
</organism>
<name>A0A1Y3EVK6_9BILA</name>
<dbReference type="SMART" id="SM00054">
    <property type="entry name" value="EFh"/>
    <property type="match status" value="2"/>
</dbReference>
<dbReference type="EMBL" id="LVZM01003729">
    <property type="protein sequence ID" value="OUC47817.1"/>
    <property type="molecule type" value="Genomic_DNA"/>
</dbReference>
<dbReference type="InterPro" id="IPR011992">
    <property type="entry name" value="EF-hand-dom_pair"/>
</dbReference>
<dbReference type="Pfam" id="PF02291">
    <property type="entry name" value="TFIID-31kDa"/>
    <property type="match status" value="1"/>
</dbReference>
<evidence type="ECO:0000313" key="6">
    <source>
        <dbReference type="Proteomes" id="UP000243006"/>
    </source>
</evidence>
<keyword evidence="1" id="KW-0677">Repeat</keyword>
<dbReference type="Proteomes" id="UP000243006">
    <property type="component" value="Unassembled WGS sequence"/>
</dbReference>
<dbReference type="SUPFAM" id="SSF47473">
    <property type="entry name" value="EF-hand"/>
    <property type="match status" value="1"/>
</dbReference>
<dbReference type="Gene3D" id="1.10.238.10">
    <property type="entry name" value="EF-hand"/>
    <property type="match status" value="2"/>
</dbReference>
<dbReference type="GO" id="GO:0016460">
    <property type="term" value="C:myosin II complex"/>
    <property type="evidence" value="ECO:0007669"/>
    <property type="project" value="TreeGrafter"/>
</dbReference>
<dbReference type="InterPro" id="IPR009072">
    <property type="entry name" value="Histone-fold"/>
</dbReference>
<gene>
    <name evidence="5" type="ORF">D917_01344</name>
</gene>
<dbReference type="PANTHER" id="PTHR23048:SF49">
    <property type="entry name" value="FI08416P-RELATED"/>
    <property type="match status" value="1"/>
</dbReference>
<dbReference type="PANTHER" id="PTHR23048">
    <property type="entry name" value="MYOSIN LIGHT CHAIN 1, 3"/>
    <property type="match status" value="1"/>
</dbReference>
<dbReference type="GO" id="GO:0006352">
    <property type="term" value="P:DNA-templated transcription initiation"/>
    <property type="evidence" value="ECO:0007669"/>
    <property type="project" value="InterPro"/>
</dbReference>
<evidence type="ECO:0000313" key="5">
    <source>
        <dbReference type="EMBL" id="OUC47817.1"/>
    </source>
</evidence>
<dbReference type="PROSITE" id="PS50222">
    <property type="entry name" value="EF_HAND_2"/>
    <property type="match status" value="2"/>
</dbReference>
<evidence type="ECO:0000259" key="4">
    <source>
        <dbReference type="PROSITE" id="PS50222"/>
    </source>
</evidence>
<feature type="domain" description="EF-hand" evidence="4">
    <location>
        <begin position="37"/>
        <end position="72"/>
    </location>
</feature>
<feature type="region of interest" description="Disordered" evidence="2">
    <location>
        <begin position="508"/>
        <end position="528"/>
    </location>
</feature>
<dbReference type="GO" id="GO:0046982">
    <property type="term" value="F:protein heterodimerization activity"/>
    <property type="evidence" value="ECO:0007669"/>
    <property type="project" value="InterPro"/>
</dbReference>
<evidence type="ECO:0000256" key="1">
    <source>
        <dbReference type="ARBA" id="ARBA00022737"/>
    </source>
</evidence>
<feature type="compositionally biased region" description="Polar residues" evidence="2">
    <location>
        <begin position="286"/>
        <end position="304"/>
    </location>
</feature>
<evidence type="ECO:0000256" key="2">
    <source>
        <dbReference type="SAM" id="MobiDB-lite"/>
    </source>
</evidence>
<feature type="transmembrane region" description="Helical" evidence="3">
    <location>
        <begin position="21"/>
        <end position="40"/>
    </location>
</feature>
<dbReference type="InterPro" id="IPR003162">
    <property type="entry name" value="TFIID-31"/>
</dbReference>
<keyword evidence="3" id="KW-0812">Transmembrane</keyword>
<feature type="domain" description="EF-hand" evidence="4">
    <location>
        <begin position="111"/>
        <end position="146"/>
    </location>
</feature>
<evidence type="ECO:0000256" key="3">
    <source>
        <dbReference type="SAM" id="Phobius"/>
    </source>
</evidence>
<reference evidence="5 6" key="1">
    <citation type="submission" date="2015-04" db="EMBL/GenBank/DDBJ databases">
        <title>Draft genome of the roundworm Trichinella nativa.</title>
        <authorList>
            <person name="Mitreva M."/>
        </authorList>
    </citation>
    <scope>NUCLEOTIDE SEQUENCE [LARGE SCALE GENOMIC DNA]</scope>
    <source>
        <strain evidence="5 6">ISS45</strain>
    </source>
</reference>
<sequence>MFESSENYFYIKLSLYNNASLYCYLNHIVIGVSSYFFLFLEAREVFAYFDTKGDERISVTQVGDVLRSLGQNPTNEEIKKCCANWPTPESRITFEDFLPILHTVMKNKEPQSGDKFIEGLSHFDKEGNGFISVAELRHLLTHLGERLTDEEVDQLLQGQEDSDVNDPPTYSNHFYIYNGCLLICYLRKDYSCSRYFFEVSLCSNSKIQEFIQCSVVTMTSRGRFSRESGSVSHGADLFDSTEELSTTEEMEGSAVEEEDGFLSEAALTFGKNTCGRMKLLSDGSEDSSSFEKQTLEAKSSSTGSSLFKPDERWIRELLGKGESDLDADQELRSRLVSWVQNYVGKLLTDGRQYAKLANRTMITKSDLQLAKSLIFKDIFEASQTSCNTRKTLAKEKNSQPFPTIKDERCIALPSERHCLLQPNFRINQSKLQASKHIIVPSTASNSSSTRPPTTKTNVAVIRYPSGVATIRSTSSSPVPAMTPITIRPLILRDITAIAAATTTAALQTTAQPEQGNSSSTGVSNVVGVVPPPSSSADNVMVNKKRSLFRVIAGSDNSFNTS</sequence>
<accession>A0A1Y3EVK6</accession>
<dbReference type="FunFam" id="1.10.238.10:FF:000003">
    <property type="entry name" value="Calmodulin A"/>
    <property type="match status" value="1"/>
</dbReference>
<dbReference type="CDD" id="cd00051">
    <property type="entry name" value="EFh"/>
    <property type="match status" value="1"/>
</dbReference>
<protein>
    <submittedName>
        <fullName evidence="5">EF hand</fullName>
    </submittedName>
</protein>
<comment type="caution">
    <text evidence="5">The sequence shown here is derived from an EMBL/GenBank/DDBJ whole genome shotgun (WGS) entry which is preliminary data.</text>
</comment>
<keyword evidence="3" id="KW-0472">Membrane</keyword>
<proteinExistence type="predicted"/>
<dbReference type="Gene3D" id="1.10.20.10">
    <property type="entry name" value="Histone, subunit A"/>
    <property type="match status" value="1"/>
</dbReference>
<keyword evidence="3" id="KW-1133">Transmembrane helix</keyword>
<dbReference type="AlphaFoldDB" id="A0A1Y3EVK6"/>